<evidence type="ECO:0000313" key="2">
    <source>
        <dbReference type="EMBL" id="UOR10463.1"/>
    </source>
</evidence>
<dbReference type="PANTHER" id="PTHR37305:SF1">
    <property type="entry name" value="MEMBRANE PROTEIN"/>
    <property type="match status" value="1"/>
</dbReference>
<gene>
    <name evidence="2" type="ORF">MUO15_12300</name>
</gene>
<dbReference type="RefSeq" id="WP_245029567.1">
    <property type="nucleotide sequence ID" value="NZ_CP095075.1"/>
</dbReference>
<sequence length="318" mass="36021">MSNFIQLVKNEQMKTYSQVATWVMYIVLAVFIIGFGVFMKIDQSITDDNQATGDDWKQELQAENEQLQKQMEEQEFASPFNEQTMAMNEYRIENDIKPGGYDVWNFVQDNRANISIISLLTIIVAAGTVANEFKWGSIKLLLIRPISRTKILASKYVSVLIFAVSMLLFLYVLSFLIGSVLFGFESLTEPFLYWQGEEIQQSPIFQLTLSQYVLSSVNLLMMATFAFMVSAIFRNSSLAIGVAIFLMMSGNAIVAFFSGKEWAKLILFANTNLNQFFTGTPVISDLTLGFSVTVLIAYLILFLGLSWFFFSKRDITNA</sequence>
<organism evidence="2 3">
    <name type="scientific">Halobacillus amylolyticus</name>
    <dbReference type="NCBI Taxonomy" id="2932259"/>
    <lineage>
        <taxon>Bacteria</taxon>
        <taxon>Bacillati</taxon>
        <taxon>Bacillota</taxon>
        <taxon>Bacilli</taxon>
        <taxon>Bacillales</taxon>
        <taxon>Bacillaceae</taxon>
        <taxon>Halobacillus</taxon>
    </lineage>
</organism>
<feature type="transmembrane region" description="Helical" evidence="1">
    <location>
        <begin position="156"/>
        <end position="184"/>
    </location>
</feature>
<feature type="transmembrane region" description="Helical" evidence="1">
    <location>
        <begin position="20"/>
        <end position="39"/>
    </location>
</feature>
<dbReference type="Pfam" id="PF12679">
    <property type="entry name" value="ABC2_membrane_2"/>
    <property type="match status" value="1"/>
</dbReference>
<feature type="transmembrane region" description="Helical" evidence="1">
    <location>
        <begin position="212"/>
        <end position="233"/>
    </location>
</feature>
<dbReference type="Proteomes" id="UP000830326">
    <property type="component" value="Chromosome"/>
</dbReference>
<evidence type="ECO:0000313" key="3">
    <source>
        <dbReference type="Proteomes" id="UP000830326"/>
    </source>
</evidence>
<name>A0ABY4H6G7_9BACI</name>
<keyword evidence="3" id="KW-1185">Reference proteome</keyword>
<feature type="transmembrane region" description="Helical" evidence="1">
    <location>
        <begin position="288"/>
        <end position="310"/>
    </location>
</feature>
<protein>
    <submittedName>
        <fullName evidence="2">ABC transporter permease</fullName>
    </submittedName>
</protein>
<keyword evidence="1" id="KW-1133">Transmembrane helix</keyword>
<feature type="transmembrane region" description="Helical" evidence="1">
    <location>
        <begin position="114"/>
        <end position="135"/>
    </location>
</feature>
<proteinExistence type="predicted"/>
<keyword evidence="1" id="KW-0812">Transmembrane</keyword>
<dbReference type="PANTHER" id="PTHR37305">
    <property type="entry name" value="INTEGRAL MEMBRANE PROTEIN-RELATED"/>
    <property type="match status" value="1"/>
</dbReference>
<dbReference type="EMBL" id="CP095075">
    <property type="protein sequence ID" value="UOR10463.1"/>
    <property type="molecule type" value="Genomic_DNA"/>
</dbReference>
<evidence type="ECO:0000256" key="1">
    <source>
        <dbReference type="SAM" id="Phobius"/>
    </source>
</evidence>
<accession>A0ABY4H6G7</accession>
<keyword evidence="1" id="KW-0472">Membrane</keyword>
<feature type="transmembrane region" description="Helical" evidence="1">
    <location>
        <begin position="238"/>
        <end position="258"/>
    </location>
</feature>
<reference evidence="2" key="1">
    <citation type="submission" date="2022-04" db="EMBL/GenBank/DDBJ databases">
        <title>Halobacillus sp. isolated from saltern.</title>
        <authorList>
            <person name="Won M."/>
            <person name="Lee C.-M."/>
            <person name="Woen H.-Y."/>
            <person name="Kwon S.-W."/>
        </authorList>
    </citation>
    <scope>NUCLEOTIDE SEQUENCE</scope>
    <source>
        <strain evidence="2">SSHM10-5</strain>
    </source>
</reference>